<dbReference type="EMBL" id="ABFZ02000018">
    <property type="protein sequence ID" value="EDS15708.1"/>
    <property type="molecule type" value="Genomic_DNA"/>
</dbReference>
<organism evidence="1 2">
    <name type="scientific">Bacteroides stercoris ATCC 43183</name>
    <dbReference type="NCBI Taxonomy" id="449673"/>
    <lineage>
        <taxon>Bacteria</taxon>
        <taxon>Pseudomonadati</taxon>
        <taxon>Bacteroidota</taxon>
        <taxon>Bacteroidia</taxon>
        <taxon>Bacteroidales</taxon>
        <taxon>Bacteroidaceae</taxon>
        <taxon>Bacteroides</taxon>
    </lineage>
</organism>
<accession>B0NP29</accession>
<protein>
    <submittedName>
        <fullName evidence="1">Uncharacterized protein</fullName>
    </submittedName>
</protein>
<comment type="caution">
    <text evidence="1">The sequence shown here is derived from an EMBL/GenBank/DDBJ whole genome shotgun (WGS) entry which is preliminary data.</text>
</comment>
<proteinExistence type="predicted"/>
<dbReference type="AlphaFoldDB" id="B0NP29"/>
<name>B0NP29_BACSE</name>
<reference evidence="1 2" key="2">
    <citation type="submission" date="2007-11" db="EMBL/GenBank/DDBJ databases">
        <authorList>
            <person name="Fulton L."/>
            <person name="Clifton S."/>
            <person name="Fulton B."/>
            <person name="Xu J."/>
            <person name="Minx P."/>
            <person name="Pepin K.H."/>
            <person name="Johnson M."/>
            <person name="Thiruvilangam P."/>
            <person name="Bhonagiri V."/>
            <person name="Nash W.E."/>
            <person name="Mardis E.R."/>
            <person name="Wilson R.K."/>
        </authorList>
    </citation>
    <scope>NUCLEOTIDE SEQUENCE [LARGE SCALE GENOMIC DNA]</scope>
    <source>
        <strain evidence="1 2">ATCC 43183</strain>
    </source>
</reference>
<dbReference type="Proteomes" id="UP000004713">
    <property type="component" value="Unassembled WGS sequence"/>
</dbReference>
<evidence type="ECO:0000313" key="2">
    <source>
        <dbReference type="Proteomes" id="UP000004713"/>
    </source>
</evidence>
<reference evidence="1 2" key="1">
    <citation type="submission" date="2007-11" db="EMBL/GenBank/DDBJ databases">
        <title>Draft genome sequence of Bacteroides stercoris(ATCC 43183).</title>
        <authorList>
            <person name="Sudarsanam P."/>
            <person name="Ley R."/>
            <person name="Guruge J."/>
            <person name="Turnbaugh P.J."/>
            <person name="Mahowald M."/>
            <person name="Liep D."/>
            <person name="Gordon J."/>
        </authorList>
    </citation>
    <scope>NUCLEOTIDE SEQUENCE [LARGE SCALE GENOMIC DNA]</scope>
    <source>
        <strain evidence="1 2">ATCC 43183</strain>
    </source>
</reference>
<dbReference type="HOGENOM" id="CLU_2434781_0_0_10"/>
<gene>
    <name evidence="1" type="ORF">BACSTE_01147</name>
</gene>
<sequence>MYAEQAVQIVYPKSRQGEKAGTEDLDGKLLAVAHTDKVVGNARQVEQRHAAGKQQKFRKQIAGIERGNAVTVQQAESIDKAESKQGGGEK</sequence>
<evidence type="ECO:0000313" key="1">
    <source>
        <dbReference type="EMBL" id="EDS15708.1"/>
    </source>
</evidence>